<dbReference type="Proteomes" id="UP000256977">
    <property type="component" value="Unassembled WGS sequence"/>
</dbReference>
<dbReference type="AlphaFoldDB" id="A0A3D9KM48"/>
<dbReference type="GO" id="GO:1901678">
    <property type="term" value="P:iron coordination entity transport"/>
    <property type="evidence" value="ECO:0007669"/>
    <property type="project" value="UniProtKB-ARBA"/>
</dbReference>
<organism evidence="6 7">
    <name type="scientific">Cohnella phaseoli</name>
    <dbReference type="NCBI Taxonomy" id="456490"/>
    <lineage>
        <taxon>Bacteria</taxon>
        <taxon>Bacillati</taxon>
        <taxon>Bacillota</taxon>
        <taxon>Bacilli</taxon>
        <taxon>Bacillales</taxon>
        <taxon>Paenibacillaceae</taxon>
        <taxon>Cohnella</taxon>
    </lineage>
</organism>
<evidence type="ECO:0000259" key="5">
    <source>
        <dbReference type="PROSITE" id="PS50983"/>
    </source>
</evidence>
<dbReference type="CDD" id="cd01146">
    <property type="entry name" value="FhuD"/>
    <property type="match status" value="1"/>
</dbReference>
<sequence length="328" mass="36340">MNRVWGLAGTFILLTMFMLGCGASEKNKQEANQPATKEEQIWPRTYVDALGHEVVLDKQPQKIVTLMHVLFPDILLALGSEPIGVAGADAMFNQWEAYQSYTQGKEIVDIGEYDSPNLEKILELEPDLIIAASEYHADAYNQLKAIAPVVYLGYMETGGDRNLGIREVAKILGKETEGEAVIANLDHKIAEARKKLQDLVGADETVIFCTANSDGNFWLYNKNITPTNQETGLGLKVPEPYPDGEDLVGLEGMTVLNPDYLFIFVDKSSDTTSETMVKEQLKGPVWDSINAVKNDRVFIVDRSWFAREAPVATDYGIDAIVDIFSKAN</sequence>
<feature type="domain" description="Fe/B12 periplasmic-binding" evidence="5">
    <location>
        <begin position="63"/>
        <end position="328"/>
    </location>
</feature>
<keyword evidence="7" id="KW-1185">Reference proteome</keyword>
<dbReference type="SUPFAM" id="SSF53807">
    <property type="entry name" value="Helical backbone' metal receptor"/>
    <property type="match status" value="1"/>
</dbReference>
<dbReference type="OrthoDB" id="9793175at2"/>
<keyword evidence="4" id="KW-0732">Signal</keyword>
<accession>A0A3D9KM48</accession>
<dbReference type="InterPro" id="IPR002491">
    <property type="entry name" value="ABC_transptr_periplasmic_BD"/>
</dbReference>
<dbReference type="PROSITE" id="PS50983">
    <property type="entry name" value="FE_B12_PBP"/>
    <property type="match status" value="1"/>
</dbReference>
<reference evidence="6 7" key="1">
    <citation type="submission" date="2018-07" db="EMBL/GenBank/DDBJ databases">
        <title>Genomic Encyclopedia of Type Strains, Phase III (KMG-III): the genomes of soil and plant-associated and newly described type strains.</title>
        <authorList>
            <person name="Whitman W."/>
        </authorList>
    </citation>
    <scope>NUCLEOTIDE SEQUENCE [LARGE SCALE GENOMIC DNA]</scope>
    <source>
        <strain evidence="6 7">CECT 7287</strain>
    </source>
</reference>
<name>A0A3D9KM48_9BACL</name>
<dbReference type="Pfam" id="PF01497">
    <property type="entry name" value="Peripla_BP_2"/>
    <property type="match status" value="1"/>
</dbReference>
<dbReference type="PROSITE" id="PS51257">
    <property type="entry name" value="PROKAR_LIPOPROTEIN"/>
    <property type="match status" value="1"/>
</dbReference>
<evidence type="ECO:0000256" key="2">
    <source>
        <dbReference type="ARBA" id="ARBA00008814"/>
    </source>
</evidence>
<comment type="similarity">
    <text evidence="2">Belongs to the bacterial solute-binding protein 8 family.</text>
</comment>
<keyword evidence="3" id="KW-0813">Transport</keyword>
<evidence type="ECO:0000256" key="1">
    <source>
        <dbReference type="ARBA" id="ARBA00004196"/>
    </source>
</evidence>
<dbReference type="Gene3D" id="3.40.50.1980">
    <property type="entry name" value="Nitrogenase molybdenum iron protein domain"/>
    <property type="match status" value="2"/>
</dbReference>
<dbReference type="RefSeq" id="WP_116058969.1">
    <property type="nucleotide sequence ID" value="NZ_QRDZ01000002.1"/>
</dbReference>
<dbReference type="EMBL" id="QRDZ01000002">
    <property type="protein sequence ID" value="RED87556.1"/>
    <property type="molecule type" value="Genomic_DNA"/>
</dbReference>
<dbReference type="PANTHER" id="PTHR30532:SF24">
    <property type="entry name" value="FERRIC ENTEROBACTIN-BINDING PERIPLASMIC PROTEIN FEPB"/>
    <property type="match status" value="1"/>
</dbReference>
<evidence type="ECO:0000256" key="3">
    <source>
        <dbReference type="ARBA" id="ARBA00022448"/>
    </source>
</evidence>
<evidence type="ECO:0000313" key="6">
    <source>
        <dbReference type="EMBL" id="RED87556.1"/>
    </source>
</evidence>
<comment type="caution">
    <text evidence="6">The sequence shown here is derived from an EMBL/GenBank/DDBJ whole genome shotgun (WGS) entry which is preliminary data.</text>
</comment>
<dbReference type="GO" id="GO:0030288">
    <property type="term" value="C:outer membrane-bounded periplasmic space"/>
    <property type="evidence" value="ECO:0007669"/>
    <property type="project" value="TreeGrafter"/>
</dbReference>
<proteinExistence type="inferred from homology"/>
<comment type="subcellular location">
    <subcellularLocation>
        <location evidence="1">Cell envelope</location>
    </subcellularLocation>
</comment>
<evidence type="ECO:0000313" key="7">
    <source>
        <dbReference type="Proteomes" id="UP000256977"/>
    </source>
</evidence>
<protein>
    <submittedName>
        <fullName evidence="6">Iron complex transport system substrate-binding protein</fullName>
    </submittedName>
</protein>
<dbReference type="InterPro" id="IPR051313">
    <property type="entry name" value="Bact_iron-sidero_bind"/>
</dbReference>
<dbReference type="PANTHER" id="PTHR30532">
    <property type="entry name" value="IRON III DICITRATE-BINDING PERIPLASMIC PROTEIN"/>
    <property type="match status" value="1"/>
</dbReference>
<gene>
    <name evidence="6" type="ORF">DFP98_10233</name>
</gene>
<evidence type="ECO:0000256" key="4">
    <source>
        <dbReference type="ARBA" id="ARBA00022729"/>
    </source>
</evidence>